<evidence type="ECO:0000313" key="1">
    <source>
        <dbReference type="EMBL" id="AGM21798.1"/>
    </source>
</evidence>
<sequence length="62" mass="7688">MKLSHKFYTFFIFPSITSNIFLKLHKFDLMTLFIFEKICFNIIIKNKKNYKFKQKNSRKEVF</sequence>
<gene>
    <name evidence="1" type="ORF">MHP168L_018</name>
</gene>
<dbReference type="EMBL" id="CP003131">
    <property type="protein sequence ID" value="AGM21798.1"/>
    <property type="molecule type" value="Genomic_DNA"/>
</dbReference>
<evidence type="ECO:0000313" key="2">
    <source>
        <dbReference type="Proteomes" id="UP000013962"/>
    </source>
</evidence>
<dbReference type="Proteomes" id="UP000013962">
    <property type="component" value="Chromosome"/>
</dbReference>
<accession>A0ABN4B7T1</accession>
<proteinExistence type="predicted"/>
<protein>
    <submittedName>
        <fullName evidence="1">Uncharacterized protein</fullName>
    </submittedName>
</protein>
<organism evidence="1 2">
    <name type="scientific">Mesomycoplasma hyopneumoniae 168-L</name>
    <dbReference type="NCBI Taxonomy" id="1116211"/>
    <lineage>
        <taxon>Bacteria</taxon>
        <taxon>Bacillati</taxon>
        <taxon>Mycoplasmatota</taxon>
        <taxon>Mycoplasmoidales</taxon>
        <taxon>Metamycoplasmataceae</taxon>
        <taxon>Mesomycoplasma</taxon>
    </lineage>
</organism>
<reference evidence="1 2" key="1">
    <citation type="journal article" date="2013" name="BMC Genomics">
        <title>Comparative genomic analyses of Mycoplasma hyopneumoniae pathogenic 168 strain and its high-passaged attenuated strain.</title>
        <authorList>
            <person name="Liu W."/>
            <person name="Xiao S."/>
            <person name="Li M."/>
            <person name="Guo S."/>
            <person name="Li S."/>
            <person name="Luo R."/>
            <person name="Feng Z."/>
            <person name="Li B."/>
            <person name="Zhou Z."/>
            <person name="Shao G."/>
            <person name="Chen H."/>
            <person name="Fang L."/>
        </authorList>
    </citation>
    <scope>NUCLEOTIDE SEQUENCE [LARGE SCALE GENOMIC DNA]</scope>
    <source>
        <strain evidence="1 2">168-L</strain>
    </source>
</reference>
<keyword evidence="2" id="KW-1185">Reference proteome</keyword>
<name>A0ABN4B7T1_MESH1</name>